<reference evidence="6" key="1">
    <citation type="submission" date="2020-05" db="EMBL/GenBank/DDBJ databases">
        <title>Frigoriglobus tundricola gen. nov., sp. nov., a psychrotolerant cellulolytic planctomycete of the family Gemmataceae with two divergent copies of 16S rRNA gene.</title>
        <authorList>
            <person name="Kulichevskaya I.S."/>
            <person name="Ivanova A.A."/>
            <person name="Naumoff D.G."/>
            <person name="Beletsky A.V."/>
            <person name="Rijpstra W.I.C."/>
            <person name="Sinninghe Damste J.S."/>
            <person name="Mardanov A.V."/>
            <person name="Ravin N.V."/>
            <person name="Dedysh S.N."/>
        </authorList>
    </citation>
    <scope>NUCLEOTIDE SEQUENCE [LARGE SCALE GENOMIC DNA]</scope>
    <source>
        <strain evidence="6">PL17</strain>
    </source>
</reference>
<protein>
    <submittedName>
        <fullName evidence="5">Retaining glycoside hydrolase</fullName>
    </submittedName>
</protein>
<dbReference type="AlphaFoldDB" id="A0A6M5Z130"/>
<keyword evidence="5" id="KW-0378">Hydrolase</keyword>
<dbReference type="EMBL" id="CP053452">
    <property type="protein sequence ID" value="QJW99878.1"/>
    <property type="molecule type" value="Genomic_DNA"/>
</dbReference>
<evidence type="ECO:0000259" key="4">
    <source>
        <dbReference type="Pfam" id="PF02922"/>
    </source>
</evidence>
<dbReference type="Pfam" id="PF00128">
    <property type="entry name" value="Alpha-amylase"/>
    <property type="match status" value="1"/>
</dbReference>
<dbReference type="Gene3D" id="3.20.20.80">
    <property type="entry name" value="Glycosidases"/>
    <property type="match status" value="1"/>
</dbReference>
<organism evidence="5 6">
    <name type="scientific">Frigoriglobus tundricola</name>
    <dbReference type="NCBI Taxonomy" id="2774151"/>
    <lineage>
        <taxon>Bacteria</taxon>
        <taxon>Pseudomonadati</taxon>
        <taxon>Planctomycetota</taxon>
        <taxon>Planctomycetia</taxon>
        <taxon>Gemmatales</taxon>
        <taxon>Gemmataceae</taxon>
        <taxon>Frigoriglobus</taxon>
    </lineage>
</organism>
<dbReference type="Pfam" id="PF02922">
    <property type="entry name" value="CBM_48"/>
    <property type="match status" value="1"/>
</dbReference>
<dbReference type="Proteomes" id="UP000503447">
    <property type="component" value="Chromosome"/>
</dbReference>
<dbReference type="KEGG" id="ftj:FTUN_7501"/>
<evidence type="ECO:0000313" key="5">
    <source>
        <dbReference type="EMBL" id="QJW99878.1"/>
    </source>
</evidence>
<feature type="domain" description="Glycoside hydrolase family 13 N-terminal" evidence="4">
    <location>
        <begin position="527"/>
        <end position="596"/>
    </location>
</feature>
<dbReference type="GO" id="GO:0005975">
    <property type="term" value="P:carbohydrate metabolic process"/>
    <property type="evidence" value="ECO:0007669"/>
    <property type="project" value="InterPro"/>
</dbReference>
<keyword evidence="6" id="KW-1185">Reference proteome</keyword>
<dbReference type="InterPro" id="IPR014756">
    <property type="entry name" value="Ig_E-set"/>
</dbReference>
<dbReference type="GO" id="GO:0004553">
    <property type="term" value="F:hydrolase activity, hydrolyzing O-glycosyl compounds"/>
    <property type="evidence" value="ECO:0007669"/>
    <property type="project" value="InterPro"/>
</dbReference>
<accession>A0A6M5Z130</accession>
<feature type="domain" description="Glycosyl hydrolase family 13 catalytic" evidence="3">
    <location>
        <begin position="695"/>
        <end position="761"/>
    </location>
</feature>
<comment type="similarity">
    <text evidence="1">Belongs to the glycosyl hydrolase 13 family.</text>
</comment>
<evidence type="ECO:0000313" key="6">
    <source>
        <dbReference type="Proteomes" id="UP000503447"/>
    </source>
</evidence>
<dbReference type="InterPro" id="IPR013783">
    <property type="entry name" value="Ig-like_fold"/>
</dbReference>
<dbReference type="InterPro" id="IPR004193">
    <property type="entry name" value="Glyco_hydro_13_N"/>
</dbReference>
<feature type="region of interest" description="Disordered" evidence="2">
    <location>
        <begin position="882"/>
        <end position="904"/>
    </location>
</feature>
<dbReference type="Gene3D" id="2.60.40.10">
    <property type="entry name" value="Immunoglobulins"/>
    <property type="match status" value="1"/>
</dbReference>
<dbReference type="SUPFAM" id="SSF51445">
    <property type="entry name" value="(Trans)glycosidases"/>
    <property type="match status" value="1"/>
</dbReference>
<dbReference type="PANTHER" id="PTHR43002">
    <property type="entry name" value="GLYCOGEN DEBRANCHING ENZYME"/>
    <property type="match status" value="1"/>
</dbReference>
<name>A0A6M5Z130_9BACT</name>
<evidence type="ECO:0000256" key="1">
    <source>
        <dbReference type="ARBA" id="ARBA00008061"/>
    </source>
</evidence>
<evidence type="ECO:0000259" key="3">
    <source>
        <dbReference type="Pfam" id="PF00128"/>
    </source>
</evidence>
<dbReference type="SUPFAM" id="SSF81296">
    <property type="entry name" value="E set domains"/>
    <property type="match status" value="1"/>
</dbReference>
<sequence>MGPSRNPVIQFDRGIGTGLSGWDGANTGDGARRTERPLMILLIFATTLFPDRMILSRITTKRVHAPMSLIVHYQPLEPGSLWYLHAWQLAWDGNKVWDPVGTVAGGRVDFPFPDVPDPRQLNFKFRSLAVSASATTWEPDDFVRQLVDPAATEIWTFPATRRILYREPNPAGVVFHAGDTLTFRAITQSRFRGGSLYAWNPYGPASQEGYFPESARDDAAGVSTFVVTLLDWMTNGFHLKLVGAGPSDTRLWEPDASNRVWRPCDGNTLWLKSGQCDVRGQPLSLVPLTVEVQVPAGRTPPSLSLTDVTEGQTFPFDPVATRPYTGSTLFQVATYKPAIYPQAGYTLSASTGESPPINRPVPANPADLGQTCRFALGASAWVDDFPPVASTATLVVVPLSAQSFGSGLDVQLAIGNSVPYATVPAVRGADLNWTASLPVVRDTTTSLRLVPVGAAERTPYAWIDTGRYFTPPGSAVTYFTTEGVFGITARGPTAFAEPPSRRALMESAFGPAVVAGQVFGPNELPHGATSSGGRVFFVVHAPHAVYATLILVAAASGGAAVRREIPMSLTKDTLYWWCAVSPADAPAGTRYHFLLNDDLEVIDPAAREVRDTGTFDVPFPSDPNDEGIAWALVLDVESVRAAAHAQPWQTLGWEALLVYEMHARRFTDTSPGNKAPLDLLVDELQPTSRLGQEGYLRALPVTAFELLPVQEFNSAISWGYDPSFYFAVDGHYGGSSALARFVNAAHAAGRGVLLDVVYNHSLGSPLMKIAPDVYRNGDYDGDRMNCGHPMVGEFLRQATVHFTRTFNLDGFRFDDTQTIVTRCQGGWEFLGMIRRAIRTAATAEGRNWPYCVAENSATSPWDVSNPPGASWTVSGASTRCTASATRATTSGTPARTTPDGCGRR</sequence>
<dbReference type="InterPro" id="IPR017853">
    <property type="entry name" value="GH"/>
</dbReference>
<proteinExistence type="inferred from homology"/>
<feature type="compositionally biased region" description="Low complexity" evidence="2">
    <location>
        <begin position="882"/>
        <end position="898"/>
    </location>
</feature>
<gene>
    <name evidence="5" type="ORF">FTUN_7501</name>
</gene>
<evidence type="ECO:0000256" key="2">
    <source>
        <dbReference type="SAM" id="MobiDB-lite"/>
    </source>
</evidence>
<dbReference type="InterPro" id="IPR006047">
    <property type="entry name" value="GH13_cat_dom"/>
</dbReference>